<dbReference type="PIRSF" id="PIRSF036625">
    <property type="entry name" value="GAF_ANTAR"/>
    <property type="match status" value="1"/>
</dbReference>
<dbReference type="EMBL" id="JACCBG010000001">
    <property type="protein sequence ID" value="NYD40922.1"/>
    <property type="molecule type" value="Genomic_DNA"/>
</dbReference>
<protein>
    <submittedName>
        <fullName evidence="4">GAF domain-containing protein</fullName>
    </submittedName>
</protein>
<dbReference type="SMART" id="SM01012">
    <property type="entry name" value="ANTAR"/>
    <property type="match status" value="1"/>
</dbReference>
<keyword evidence="5" id="KW-1185">Reference proteome</keyword>
<evidence type="ECO:0000259" key="3">
    <source>
        <dbReference type="PROSITE" id="PS50921"/>
    </source>
</evidence>
<dbReference type="AlphaFoldDB" id="A0A7Y9E4P5"/>
<dbReference type="InterPro" id="IPR012074">
    <property type="entry name" value="GAF_ANTAR"/>
</dbReference>
<proteinExistence type="predicted"/>
<evidence type="ECO:0000313" key="4">
    <source>
        <dbReference type="EMBL" id="NYD40922.1"/>
    </source>
</evidence>
<reference evidence="4 5" key="1">
    <citation type="submission" date="2020-07" db="EMBL/GenBank/DDBJ databases">
        <title>Sequencing the genomes of 1000 actinobacteria strains.</title>
        <authorList>
            <person name="Klenk H.-P."/>
        </authorList>
    </citation>
    <scope>NUCLEOTIDE SEQUENCE [LARGE SCALE GENOMIC DNA]</scope>
    <source>
        <strain evidence="4 5">DSM 21350</strain>
    </source>
</reference>
<evidence type="ECO:0000256" key="1">
    <source>
        <dbReference type="ARBA" id="ARBA00023015"/>
    </source>
</evidence>
<keyword evidence="2" id="KW-0804">Transcription</keyword>
<name>A0A7Y9E4P5_9ACTN</name>
<dbReference type="Gene3D" id="1.10.10.10">
    <property type="entry name" value="Winged helix-like DNA-binding domain superfamily/Winged helix DNA-binding domain"/>
    <property type="match status" value="1"/>
</dbReference>
<dbReference type="PROSITE" id="PS50921">
    <property type="entry name" value="ANTAR"/>
    <property type="match status" value="1"/>
</dbReference>
<feature type="domain" description="ANTAR" evidence="3">
    <location>
        <begin position="158"/>
        <end position="219"/>
    </location>
</feature>
<dbReference type="GO" id="GO:0003723">
    <property type="term" value="F:RNA binding"/>
    <property type="evidence" value="ECO:0007669"/>
    <property type="project" value="InterPro"/>
</dbReference>
<dbReference type="Pfam" id="PF03861">
    <property type="entry name" value="ANTAR"/>
    <property type="match status" value="1"/>
</dbReference>
<dbReference type="Gene3D" id="3.30.450.40">
    <property type="match status" value="1"/>
</dbReference>
<dbReference type="InterPro" id="IPR003018">
    <property type="entry name" value="GAF"/>
</dbReference>
<organism evidence="4 5">
    <name type="scientific">Nocardioides panaciterrulae</name>
    <dbReference type="NCBI Taxonomy" id="661492"/>
    <lineage>
        <taxon>Bacteria</taxon>
        <taxon>Bacillati</taxon>
        <taxon>Actinomycetota</taxon>
        <taxon>Actinomycetes</taxon>
        <taxon>Propionibacteriales</taxon>
        <taxon>Nocardioidaceae</taxon>
        <taxon>Nocardioides</taxon>
    </lineage>
</organism>
<evidence type="ECO:0000256" key="2">
    <source>
        <dbReference type="ARBA" id="ARBA00023163"/>
    </source>
</evidence>
<keyword evidence="1" id="KW-0805">Transcription regulation</keyword>
<sequence>MSHKDAEDFASMALSLHEESTLDETVDRVLDFATKAVACDHAGVLFVHAKSQVETVAATHDTVARLDRVQVEHQQGPDLEVLRRPADWVVVSDTRTEERWPAWTREVAQAGFRSMLGIRLYTSSAAIGSLNFYAAAADHFTPEDVDVANIFARHAAVALSAARETANLWRAIDARRLIGQAQGILMERFAIDADQAFAVLRRYSQDRNLKLHHVAERLIATRRLPE</sequence>
<gene>
    <name evidence="4" type="ORF">BJZ21_001005</name>
</gene>
<dbReference type="Proteomes" id="UP000535511">
    <property type="component" value="Unassembled WGS sequence"/>
</dbReference>
<dbReference type="InterPro" id="IPR005561">
    <property type="entry name" value="ANTAR"/>
</dbReference>
<dbReference type="SMART" id="SM00065">
    <property type="entry name" value="GAF"/>
    <property type="match status" value="1"/>
</dbReference>
<dbReference type="SUPFAM" id="SSF55781">
    <property type="entry name" value="GAF domain-like"/>
    <property type="match status" value="1"/>
</dbReference>
<comment type="caution">
    <text evidence="4">The sequence shown here is derived from an EMBL/GenBank/DDBJ whole genome shotgun (WGS) entry which is preliminary data.</text>
</comment>
<accession>A0A7Y9E4P5</accession>
<dbReference type="InterPro" id="IPR029016">
    <property type="entry name" value="GAF-like_dom_sf"/>
</dbReference>
<evidence type="ECO:0000313" key="5">
    <source>
        <dbReference type="Proteomes" id="UP000535511"/>
    </source>
</evidence>
<dbReference type="Pfam" id="PF13185">
    <property type="entry name" value="GAF_2"/>
    <property type="match status" value="1"/>
</dbReference>
<dbReference type="InterPro" id="IPR036388">
    <property type="entry name" value="WH-like_DNA-bd_sf"/>
</dbReference>